<evidence type="ECO:0000256" key="5">
    <source>
        <dbReference type="SAM" id="MobiDB-lite"/>
    </source>
</evidence>
<dbReference type="AlphaFoldDB" id="A0A8H6BU24"/>
<dbReference type="GO" id="GO:0005763">
    <property type="term" value="C:mitochondrial small ribosomal subunit"/>
    <property type="evidence" value="ECO:0007669"/>
    <property type="project" value="TreeGrafter"/>
</dbReference>
<keyword evidence="2 6" id="KW-0689">Ribosomal protein</keyword>
<dbReference type="SUPFAM" id="SSF46911">
    <property type="entry name" value="Ribosomal protein S18"/>
    <property type="match status" value="1"/>
</dbReference>
<organism evidence="6 7">
    <name type="scientific">Candida albicans</name>
    <name type="common">Yeast</name>
    <dbReference type="NCBI Taxonomy" id="5476"/>
    <lineage>
        <taxon>Eukaryota</taxon>
        <taxon>Fungi</taxon>
        <taxon>Dikarya</taxon>
        <taxon>Ascomycota</taxon>
        <taxon>Saccharomycotina</taxon>
        <taxon>Pichiomycetes</taxon>
        <taxon>Debaryomycetaceae</taxon>
        <taxon>Candida/Lodderomyces clade</taxon>
        <taxon>Candida</taxon>
    </lineage>
</organism>
<feature type="region of interest" description="Disordered" evidence="5">
    <location>
        <begin position="31"/>
        <end position="51"/>
    </location>
</feature>
<keyword evidence="3" id="KW-0687">Ribonucleoprotein</keyword>
<reference evidence="6 7" key="1">
    <citation type="submission" date="2020-03" db="EMBL/GenBank/DDBJ databases">
        <title>FDA dAtabase for Regulatory Grade micrObial Sequences (FDA-ARGOS): Supporting development and validation of Infectious Disease Dx tests.</title>
        <authorList>
            <person name="Campos J."/>
            <person name="Goldberg B."/>
            <person name="Tallon L."/>
            <person name="Sadzewicz L."/>
            <person name="Vavikolanu K."/>
            <person name="Mehta A."/>
            <person name="Aluvathingal J."/>
            <person name="Nadendla S."/>
            <person name="Nandy P."/>
            <person name="Geyer C."/>
            <person name="Yan Y."/>
            <person name="Sichtig H."/>
        </authorList>
    </citation>
    <scope>NUCLEOTIDE SEQUENCE [LARGE SCALE GENOMIC DNA]</scope>
    <source>
        <strain evidence="6 7">FDAARGOS_656</strain>
    </source>
</reference>
<evidence type="ECO:0000313" key="6">
    <source>
        <dbReference type="EMBL" id="KAF6063326.1"/>
    </source>
</evidence>
<dbReference type="PRINTS" id="PR00974">
    <property type="entry name" value="RIBOSOMALS18"/>
</dbReference>
<evidence type="ECO:0000256" key="4">
    <source>
        <dbReference type="ARBA" id="ARBA00035264"/>
    </source>
</evidence>
<protein>
    <recommendedName>
        <fullName evidence="4">Small ribosomal subunit protein bS18m</fullName>
    </recommendedName>
</protein>
<feature type="compositionally biased region" description="Polar residues" evidence="5">
    <location>
        <begin position="35"/>
        <end position="44"/>
    </location>
</feature>
<name>A0A8H6BU24_CANAX</name>
<dbReference type="InterPro" id="IPR001648">
    <property type="entry name" value="Ribosomal_bS18"/>
</dbReference>
<evidence type="ECO:0000313" key="7">
    <source>
        <dbReference type="Proteomes" id="UP000536275"/>
    </source>
</evidence>
<dbReference type="Pfam" id="PF01084">
    <property type="entry name" value="Ribosomal_S18"/>
    <property type="match status" value="1"/>
</dbReference>
<proteinExistence type="inferred from homology"/>
<accession>A0A8H6BU24</accession>
<sequence length="216" mass="24242">MLSSLRLSSIRAVNSGSIRFVSSTVPKLNAKLSVGDSNDTSSKTNIDDMKSKTSWNESYASGSSIQVNLNENLNKITENISSSDPPIYVSPNLHRHFTMGDTYNPFDFSMNRFDMEKKMKSTKKLSDPFEKSGIDPKNLYLMPEILSKFLTSTGQILPRQVTGCNAKNQKRLSMAIEYARSLGLLSSQHRHADTCQQEICSKTNETKYQDNTDRHA</sequence>
<evidence type="ECO:0000256" key="3">
    <source>
        <dbReference type="ARBA" id="ARBA00023274"/>
    </source>
</evidence>
<dbReference type="GO" id="GO:0003735">
    <property type="term" value="F:structural constituent of ribosome"/>
    <property type="evidence" value="ECO:0007669"/>
    <property type="project" value="InterPro"/>
</dbReference>
<comment type="similarity">
    <text evidence="1">Belongs to the bacterial ribosomal protein bS18 family.</text>
</comment>
<dbReference type="EMBL" id="JABWAD010000061">
    <property type="protein sequence ID" value="KAF6063326.1"/>
    <property type="molecule type" value="Genomic_DNA"/>
</dbReference>
<dbReference type="PANTHER" id="PTHR13479:SF40">
    <property type="entry name" value="SMALL RIBOSOMAL SUBUNIT PROTEIN BS18M"/>
    <property type="match status" value="1"/>
</dbReference>
<dbReference type="Proteomes" id="UP000536275">
    <property type="component" value="Unassembled WGS sequence"/>
</dbReference>
<evidence type="ECO:0000256" key="1">
    <source>
        <dbReference type="ARBA" id="ARBA00005589"/>
    </source>
</evidence>
<dbReference type="InterPro" id="IPR036870">
    <property type="entry name" value="Ribosomal_bS18_sf"/>
</dbReference>
<dbReference type="GO" id="GO:0032543">
    <property type="term" value="P:mitochondrial translation"/>
    <property type="evidence" value="ECO:0007669"/>
    <property type="project" value="TreeGrafter"/>
</dbReference>
<dbReference type="PANTHER" id="PTHR13479">
    <property type="entry name" value="30S RIBOSOMAL PROTEIN S18"/>
    <property type="match status" value="1"/>
</dbReference>
<evidence type="ECO:0000256" key="2">
    <source>
        <dbReference type="ARBA" id="ARBA00022980"/>
    </source>
</evidence>
<comment type="caution">
    <text evidence="6">The sequence shown here is derived from an EMBL/GenBank/DDBJ whole genome shotgun (WGS) entry which is preliminary data.</text>
</comment>
<dbReference type="Gene3D" id="4.10.640.10">
    <property type="entry name" value="Ribosomal protein S18"/>
    <property type="match status" value="1"/>
</dbReference>
<gene>
    <name evidence="6" type="ORF">FOB64_006308</name>
</gene>
<dbReference type="GO" id="GO:0070181">
    <property type="term" value="F:small ribosomal subunit rRNA binding"/>
    <property type="evidence" value="ECO:0007669"/>
    <property type="project" value="TreeGrafter"/>
</dbReference>